<proteinExistence type="predicted"/>
<protein>
    <submittedName>
        <fullName evidence="5">AraC family transcriptional regulator</fullName>
    </submittedName>
</protein>
<evidence type="ECO:0000313" key="5">
    <source>
        <dbReference type="EMBL" id="MCQ4925544.1"/>
    </source>
</evidence>
<keyword evidence="1" id="KW-0805">Transcription regulation</keyword>
<comment type="caution">
    <text evidence="5">The sequence shown here is derived from an EMBL/GenBank/DDBJ whole genome shotgun (WGS) entry which is preliminary data.</text>
</comment>
<evidence type="ECO:0000313" key="6">
    <source>
        <dbReference type="Proteomes" id="UP001524478"/>
    </source>
</evidence>
<dbReference type="PROSITE" id="PS01124">
    <property type="entry name" value="HTH_ARAC_FAMILY_2"/>
    <property type="match status" value="1"/>
</dbReference>
<name>A0ABT1SGM0_9FIRM</name>
<dbReference type="InterPro" id="IPR018060">
    <property type="entry name" value="HTH_AraC"/>
</dbReference>
<dbReference type="EMBL" id="JANGAC010000024">
    <property type="protein sequence ID" value="MCQ4925544.1"/>
    <property type="molecule type" value="Genomic_DNA"/>
</dbReference>
<dbReference type="SMART" id="SM00342">
    <property type="entry name" value="HTH_ARAC"/>
    <property type="match status" value="1"/>
</dbReference>
<dbReference type="InterPro" id="IPR050959">
    <property type="entry name" value="MarA-like"/>
</dbReference>
<evidence type="ECO:0000256" key="2">
    <source>
        <dbReference type="ARBA" id="ARBA00023125"/>
    </source>
</evidence>
<dbReference type="PANTHER" id="PTHR47504">
    <property type="entry name" value="RIGHT ORIGIN-BINDING PROTEIN"/>
    <property type="match status" value="1"/>
</dbReference>
<accession>A0ABT1SGM0</accession>
<keyword evidence="6" id="KW-1185">Reference proteome</keyword>
<dbReference type="PRINTS" id="PR00032">
    <property type="entry name" value="HTHARAC"/>
</dbReference>
<dbReference type="Pfam" id="PF12833">
    <property type="entry name" value="HTH_18"/>
    <property type="match status" value="1"/>
</dbReference>
<dbReference type="Pfam" id="PF06445">
    <property type="entry name" value="GyrI-like"/>
    <property type="match status" value="1"/>
</dbReference>
<evidence type="ECO:0000256" key="1">
    <source>
        <dbReference type="ARBA" id="ARBA00023015"/>
    </source>
</evidence>
<evidence type="ECO:0000259" key="4">
    <source>
        <dbReference type="PROSITE" id="PS01124"/>
    </source>
</evidence>
<dbReference type="InterPro" id="IPR011256">
    <property type="entry name" value="Reg_factor_effector_dom_sf"/>
</dbReference>
<dbReference type="InterPro" id="IPR018062">
    <property type="entry name" value="HTH_AraC-typ_CS"/>
</dbReference>
<reference evidence="5 6" key="1">
    <citation type="submission" date="2022-06" db="EMBL/GenBank/DDBJ databases">
        <title>Isolation of gut microbiota from human fecal samples.</title>
        <authorList>
            <person name="Pamer E.G."/>
            <person name="Barat B."/>
            <person name="Waligurski E."/>
            <person name="Medina S."/>
            <person name="Paddock L."/>
            <person name="Mostad J."/>
        </authorList>
    </citation>
    <scope>NUCLEOTIDE SEQUENCE [LARGE SCALE GENOMIC DNA]</scope>
    <source>
        <strain evidence="5 6">DFI.7.95</strain>
    </source>
</reference>
<dbReference type="InterPro" id="IPR029442">
    <property type="entry name" value="GyrI-like"/>
</dbReference>
<dbReference type="InterPro" id="IPR010499">
    <property type="entry name" value="AraC_E-bd"/>
</dbReference>
<dbReference type="Proteomes" id="UP001524478">
    <property type="component" value="Unassembled WGS sequence"/>
</dbReference>
<dbReference type="PANTHER" id="PTHR47504:SF5">
    <property type="entry name" value="RIGHT ORIGIN-BINDING PROTEIN"/>
    <property type="match status" value="1"/>
</dbReference>
<sequence>MDSLKSMNEALRYIEENLTNDIDFKEVAKIALCSEYHFQRMFSFLAGVTLSEYIRRRRLTLAAFELQDGHIKVIDLAMKYGYNSPDSFTRAFQNLHGITPSEARNKDKLLKAFPPMTFRLSIKGGNMMDYRIVEKEGFSIIGIMKRVPIIFEGENQEITKMWKSLDKETINKLKDISNVEPLGLIQADINFSEGRMAEKGGLDHYIGVATNKECPREFTELKVSPSTWAVFETVGPFPETLQQTWGRIFSEWLPTSNYEIEEGPEILWTEDFNIKSPDFKSEIWIPVAKK</sequence>
<dbReference type="SMART" id="SM00871">
    <property type="entry name" value="AraC_E_bind"/>
    <property type="match status" value="1"/>
</dbReference>
<dbReference type="Gene3D" id="3.20.80.10">
    <property type="entry name" value="Regulatory factor, effector binding domain"/>
    <property type="match status" value="1"/>
</dbReference>
<dbReference type="InterPro" id="IPR009057">
    <property type="entry name" value="Homeodomain-like_sf"/>
</dbReference>
<dbReference type="RefSeq" id="WP_256312971.1">
    <property type="nucleotide sequence ID" value="NZ_JANGAC010000024.1"/>
</dbReference>
<keyword evidence="3" id="KW-0804">Transcription</keyword>
<keyword evidence="2" id="KW-0238">DNA-binding</keyword>
<gene>
    <name evidence="5" type="ORF">NE686_20785</name>
</gene>
<evidence type="ECO:0000256" key="3">
    <source>
        <dbReference type="ARBA" id="ARBA00023163"/>
    </source>
</evidence>
<dbReference type="SUPFAM" id="SSF55136">
    <property type="entry name" value="Probable bacterial effector-binding domain"/>
    <property type="match status" value="1"/>
</dbReference>
<dbReference type="SUPFAM" id="SSF46689">
    <property type="entry name" value="Homeodomain-like"/>
    <property type="match status" value="2"/>
</dbReference>
<organism evidence="5 6">
    <name type="scientific">Tissierella carlieri</name>
    <dbReference type="NCBI Taxonomy" id="689904"/>
    <lineage>
        <taxon>Bacteria</taxon>
        <taxon>Bacillati</taxon>
        <taxon>Bacillota</taxon>
        <taxon>Tissierellia</taxon>
        <taxon>Tissierellales</taxon>
        <taxon>Tissierellaceae</taxon>
        <taxon>Tissierella</taxon>
    </lineage>
</organism>
<dbReference type="Gene3D" id="1.10.10.60">
    <property type="entry name" value="Homeodomain-like"/>
    <property type="match status" value="2"/>
</dbReference>
<feature type="domain" description="HTH araC/xylS-type" evidence="4">
    <location>
        <begin position="8"/>
        <end position="106"/>
    </location>
</feature>
<dbReference type="PROSITE" id="PS00041">
    <property type="entry name" value="HTH_ARAC_FAMILY_1"/>
    <property type="match status" value="1"/>
</dbReference>
<dbReference type="InterPro" id="IPR020449">
    <property type="entry name" value="Tscrpt_reg_AraC-type_HTH"/>
</dbReference>